<name>A0A2R2YAU3_9CAUD</name>
<dbReference type="Proteomes" id="UP000244827">
    <property type="component" value="Segment"/>
</dbReference>
<proteinExistence type="predicted"/>
<sequence length="167" mass="19744">MFKTFKKWLASDGKPHHTKALPSRETLEEQDAHMVGEPVTSFIASLAREPKRYKIERVLTLDEFPKYTAYHWMHSGAGSWKFTDTKTGLTLGAYVHEQGRVYAVYGLPFDLNHWELKAIYTAFYKGRHKAEERKERMRQSAWERARKFKEEREKIDRLAFAKQFQEG</sequence>
<evidence type="ECO:0000313" key="1">
    <source>
        <dbReference type="EMBL" id="ATN92885.1"/>
    </source>
</evidence>
<protein>
    <submittedName>
        <fullName evidence="1">Uncharacterized protein</fullName>
    </submittedName>
</protein>
<evidence type="ECO:0000313" key="2">
    <source>
        <dbReference type="Proteomes" id="UP000244827"/>
    </source>
</evidence>
<gene>
    <name evidence="1" type="ORF">PPSC2_122</name>
</gene>
<organism evidence="1 2">
    <name type="scientific">Pseudomonas phage PPSC2</name>
    <dbReference type="NCBI Taxonomy" id="2041350"/>
    <lineage>
        <taxon>Viruses</taxon>
        <taxon>Duplodnaviria</taxon>
        <taxon>Heunggongvirae</taxon>
        <taxon>Uroviricota</taxon>
        <taxon>Caudoviricetes</taxon>
        <taxon>Vandenendeviridae</taxon>
        <taxon>Gorskivirinae</taxon>
        <taxon>Shenlongvirus</taxon>
        <taxon>Shenlongvirus PPSC2</taxon>
    </lineage>
</organism>
<accession>A0A2R2YAU3</accession>
<reference evidence="1 2" key="1">
    <citation type="journal article" date="2018" name="Arch. Virol.">
        <title>Genomic characterization and phylogenetic analysis of the novel Pseudomonas phage PPSC2.</title>
        <authorList>
            <person name="Wu X."/>
            <person name="Wu Y."/>
            <person name="Tang Y."/>
            <person name="Gan B."/>
        </authorList>
    </citation>
    <scope>NUCLEOTIDE SEQUENCE [LARGE SCALE GENOMIC DNA]</scope>
</reference>
<dbReference type="EMBL" id="MF893340">
    <property type="protein sequence ID" value="ATN92885.1"/>
    <property type="molecule type" value="Genomic_DNA"/>
</dbReference>
<keyword evidence="2" id="KW-1185">Reference proteome</keyword>